<accession>A0A830GV51</accession>
<sequence length="142" mass="15768">MPRNKLTAPFRAINLILYVIAMIMIIAVAAFSIWSAFMTLYESIHNVTESSIIEALSSIFIVLISIEIIEMFMDYVEKEVIAVNKVLQIVLTALSRELLIATTQFTMMPTPTEVDVWKEVVIIVGVAVVAGAYALLKSRTDG</sequence>
<comment type="subcellular location">
    <subcellularLocation>
        <location evidence="1">Cell membrane</location>
        <topology evidence="1">Multi-pass membrane protein</topology>
    </subcellularLocation>
</comment>
<feature type="transmembrane region" description="Helical" evidence="6">
    <location>
        <begin position="55"/>
        <end position="73"/>
    </location>
</feature>
<organism evidence="7 8">
    <name type="scientific">Thermocladium modestius</name>
    <dbReference type="NCBI Taxonomy" id="62609"/>
    <lineage>
        <taxon>Archaea</taxon>
        <taxon>Thermoproteota</taxon>
        <taxon>Thermoprotei</taxon>
        <taxon>Thermoproteales</taxon>
        <taxon>Thermoproteaceae</taxon>
        <taxon>Thermocladium</taxon>
    </lineage>
</organism>
<evidence type="ECO:0000313" key="8">
    <source>
        <dbReference type="Proteomes" id="UP000610960"/>
    </source>
</evidence>
<dbReference type="Pfam" id="PF06146">
    <property type="entry name" value="PsiE"/>
    <property type="match status" value="1"/>
</dbReference>
<protein>
    <recommendedName>
        <fullName evidence="9">Phosphate-starvation-inducible E</fullName>
    </recommendedName>
</protein>
<dbReference type="GO" id="GO:0005886">
    <property type="term" value="C:plasma membrane"/>
    <property type="evidence" value="ECO:0007669"/>
    <property type="project" value="UniProtKB-SubCell"/>
</dbReference>
<keyword evidence="4 6" id="KW-1133">Transmembrane helix</keyword>
<evidence type="ECO:0000256" key="2">
    <source>
        <dbReference type="ARBA" id="ARBA00022475"/>
    </source>
</evidence>
<keyword evidence="5 6" id="KW-0472">Membrane</keyword>
<gene>
    <name evidence="7" type="ORF">GCM10007981_00230</name>
</gene>
<evidence type="ECO:0000256" key="6">
    <source>
        <dbReference type="SAM" id="Phobius"/>
    </source>
</evidence>
<evidence type="ECO:0000256" key="5">
    <source>
        <dbReference type="ARBA" id="ARBA00023136"/>
    </source>
</evidence>
<name>A0A830GV51_9CREN</name>
<feature type="transmembrane region" description="Helical" evidence="6">
    <location>
        <begin position="117"/>
        <end position="136"/>
    </location>
</feature>
<evidence type="ECO:0008006" key="9">
    <source>
        <dbReference type="Google" id="ProtNLM"/>
    </source>
</evidence>
<evidence type="ECO:0000256" key="3">
    <source>
        <dbReference type="ARBA" id="ARBA00022692"/>
    </source>
</evidence>
<keyword evidence="8" id="KW-1185">Reference proteome</keyword>
<dbReference type="RefSeq" id="WP_188595455.1">
    <property type="nucleotide sequence ID" value="NZ_BMNL01000001.1"/>
</dbReference>
<evidence type="ECO:0000256" key="1">
    <source>
        <dbReference type="ARBA" id="ARBA00004651"/>
    </source>
</evidence>
<keyword evidence="3 6" id="KW-0812">Transmembrane</keyword>
<proteinExistence type="predicted"/>
<keyword evidence="2" id="KW-1003">Cell membrane</keyword>
<evidence type="ECO:0000313" key="7">
    <source>
        <dbReference type="EMBL" id="GGP18865.1"/>
    </source>
</evidence>
<dbReference type="EMBL" id="BMNL01000001">
    <property type="protein sequence ID" value="GGP18865.1"/>
    <property type="molecule type" value="Genomic_DNA"/>
</dbReference>
<reference evidence="7" key="2">
    <citation type="submission" date="2020-09" db="EMBL/GenBank/DDBJ databases">
        <authorList>
            <person name="Sun Q."/>
            <person name="Ohkuma M."/>
        </authorList>
    </citation>
    <scope>NUCLEOTIDE SEQUENCE</scope>
    <source>
        <strain evidence="7">JCM 10088</strain>
    </source>
</reference>
<reference evidence="7" key="1">
    <citation type="journal article" date="2014" name="Int. J. Syst. Evol. Microbiol.">
        <title>Complete genome sequence of Corynebacterium casei LMG S-19264T (=DSM 44701T), isolated from a smear-ripened cheese.</title>
        <authorList>
            <consortium name="US DOE Joint Genome Institute (JGI-PGF)"/>
            <person name="Walter F."/>
            <person name="Albersmeier A."/>
            <person name="Kalinowski J."/>
            <person name="Ruckert C."/>
        </authorList>
    </citation>
    <scope>NUCLEOTIDE SEQUENCE</scope>
    <source>
        <strain evidence="7">JCM 10088</strain>
    </source>
</reference>
<dbReference type="Proteomes" id="UP000610960">
    <property type="component" value="Unassembled WGS sequence"/>
</dbReference>
<feature type="transmembrane region" description="Helical" evidence="6">
    <location>
        <begin position="12"/>
        <end position="35"/>
    </location>
</feature>
<evidence type="ECO:0000256" key="4">
    <source>
        <dbReference type="ARBA" id="ARBA00022989"/>
    </source>
</evidence>
<dbReference type="AlphaFoldDB" id="A0A830GV51"/>
<dbReference type="InterPro" id="IPR020948">
    <property type="entry name" value="P_starv_induced_PsiE-like"/>
</dbReference>
<comment type="caution">
    <text evidence="7">The sequence shown here is derived from an EMBL/GenBank/DDBJ whole genome shotgun (WGS) entry which is preliminary data.</text>
</comment>